<evidence type="ECO:0000256" key="2">
    <source>
        <dbReference type="ARBA" id="ARBA00006285"/>
    </source>
</evidence>
<evidence type="ECO:0000256" key="4">
    <source>
        <dbReference type="ARBA" id="ARBA00022801"/>
    </source>
</evidence>
<gene>
    <name evidence="12" type="ORF">NEMVEDRAFT_v1g237718</name>
</gene>
<evidence type="ECO:0000256" key="8">
    <source>
        <dbReference type="PIRSR" id="PIRSR001093-1"/>
    </source>
</evidence>
<dbReference type="InterPro" id="IPR015883">
    <property type="entry name" value="Glyco_hydro_20_cat"/>
</dbReference>
<dbReference type="FunFam" id="3.20.20.80:FF:000063">
    <property type="entry name" value="Beta-hexosaminidase"/>
    <property type="match status" value="1"/>
</dbReference>
<dbReference type="CDD" id="cd06562">
    <property type="entry name" value="GH20_HexA_HexB-like"/>
    <property type="match status" value="1"/>
</dbReference>
<dbReference type="Proteomes" id="UP000001593">
    <property type="component" value="Unassembled WGS sequence"/>
</dbReference>
<feature type="active site" description="Proton donor" evidence="8">
    <location>
        <position position="339"/>
    </location>
</feature>
<dbReference type="STRING" id="45351.A7RET7"/>
<dbReference type="PhylomeDB" id="A7RET7"/>
<dbReference type="SUPFAM" id="SSF51445">
    <property type="entry name" value="(Trans)glycosidases"/>
    <property type="match status" value="1"/>
</dbReference>
<evidence type="ECO:0000259" key="10">
    <source>
        <dbReference type="Pfam" id="PF00728"/>
    </source>
</evidence>
<dbReference type="PRINTS" id="PR00738">
    <property type="entry name" value="GLHYDRLASE20"/>
</dbReference>
<feature type="signal peptide" evidence="9">
    <location>
        <begin position="1"/>
        <end position="21"/>
    </location>
</feature>
<dbReference type="InterPro" id="IPR017853">
    <property type="entry name" value="GH"/>
</dbReference>
<proteinExistence type="inferred from homology"/>
<keyword evidence="4 7" id="KW-0378">Hydrolase</keyword>
<dbReference type="EC" id="3.2.1.52" evidence="7"/>
<evidence type="ECO:0000313" key="12">
    <source>
        <dbReference type="EMBL" id="EDO49845.1"/>
    </source>
</evidence>
<dbReference type="GO" id="GO:0005975">
    <property type="term" value="P:carbohydrate metabolic process"/>
    <property type="evidence" value="ECO:0007669"/>
    <property type="project" value="InterPro"/>
</dbReference>
<dbReference type="GO" id="GO:0004563">
    <property type="term" value="F:beta-N-acetylhexosaminidase activity"/>
    <property type="evidence" value="ECO:0000318"/>
    <property type="project" value="GO_Central"/>
</dbReference>
<keyword evidence="3 9" id="KW-0732">Signal</keyword>
<evidence type="ECO:0000256" key="6">
    <source>
        <dbReference type="ARBA" id="ARBA00023295"/>
    </source>
</evidence>
<dbReference type="InterPro" id="IPR025705">
    <property type="entry name" value="Beta_hexosaminidase_sua/sub"/>
</dbReference>
<evidence type="ECO:0000256" key="7">
    <source>
        <dbReference type="PIRNR" id="PIRNR001093"/>
    </source>
</evidence>
<evidence type="ECO:0000259" key="11">
    <source>
        <dbReference type="Pfam" id="PF14845"/>
    </source>
</evidence>
<dbReference type="PANTHER" id="PTHR22600">
    <property type="entry name" value="BETA-HEXOSAMINIDASE"/>
    <property type="match status" value="1"/>
</dbReference>
<dbReference type="FunCoup" id="A7RET7">
    <property type="interactions" value="571"/>
</dbReference>
<dbReference type="Gene3D" id="3.30.379.10">
    <property type="entry name" value="Chitobiase/beta-hexosaminidase domain 2-like"/>
    <property type="match status" value="1"/>
</dbReference>
<evidence type="ECO:0000256" key="1">
    <source>
        <dbReference type="ARBA" id="ARBA00001231"/>
    </source>
</evidence>
<dbReference type="SUPFAM" id="SSF55545">
    <property type="entry name" value="beta-N-acetylhexosaminidase-like domain"/>
    <property type="match status" value="1"/>
</dbReference>
<dbReference type="GO" id="GO:0016020">
    <property type="term" value="C:membrane"/>
    <property type="evidence" value="ECO:0000318"/>
    <property type="project" value="GO_Central"/>
</dbReference>
<dbReference type="GO" id="GO:0006491">
    <property type="term" value="P:N-glycan processing"/>
    <property type="evidence" value="ECO:0000318"/>
    <property type="project" value="GO_Central"/>
</dbReference>
<accession>A7RET7</accession>
<dbReference type="eggNOG" id="KOG2499">
    <property type="taxonomic scope" value="Eukaryota"/>
</dbReference>
<evidence type="ECO:0000256" key="5">
    <source>
        <dbReference type="ARBA" id="ARBA00023180"/>
    </source>
</evidence>
<dbReference type="Pfam" id="PF14845">
    <property type="entry name" value="Glycohydro_20b2"/>
    <property type="match status" value="1"/>
</dbReference>
<feature type="domain" description="Beta-hexosaminidase eukaryotic type N-terminal" evidence="11">
    <location>
        <begin position="50"/>
        <end position="161"/>
    </location>
</feature>
<evidence type="ECO:0000313" key="13">
    <source>
        <dbReference type="Proteomes" id="UP000001593"/>
    </source>
</evidence>
<reference evidence="12 13" key="1">
    <citation type="journal article" date="2007" name="Science">
        <title>Sea anemone genome reveals ancestral eumetazoan gene repertoire and genomic organization.</title>
        <authorList>
            <person name="Putnam N.H."/>
            <person name="Srivastava M."/>
            <person name="Hellsten U."/>
            <person name="Dirks B."/>
            <person name="Chapman J."/>
            <person name="Salamov A."/>
            <person name="Terry A."/>
            <person name="Shapiro H."/>
            <person name="Lindquist E."/>
            <person name="Kapitonov V.V."/>
            <person name="Jurka J."/>
            <person name="Genikhovich G."/>
            <person name="Grigoriev I.V."/>
            <person name="Lucas S.M."/>
            <person name="Steele R.E."/>
            <person name="Finnerty J.R."/>
            <person name="Technau U."/>
            <person name="Martindale M.Q."/>
            <person name="Rokhsar D.S."/>
        </authorList>
    </citation>
    <scope>NUCLEOTIDE SEQUENCE [LARGE SCALE GENOMIC DNA]</scope>
    <source>
        <strain evidence="13">CH2 X CH6</strain>
    </source>
</reference>
<name>A7RET7_NEMVE</name>
<dbReference type="HOGENOM" id="CLU_007082_0_3_1"/>
<comment type="catalytic activity">
    <reaction evidence="1 7">
        <text>Hydrolysis of terminal non-reducing N-acetyl-D-hexosamine residues in N-acetyl-beta-D-hexosaminides.</text>
        <dbReference type="EC" id="3.2.1.52"/>
    </reaction>
</comment>
<organism evidence="12 13">
    <name type="scientific">Nematostella vectensis</name>
    <name type="common">Starlet sea anemone</name>
    <dbReference type="NCBI Taxonomy" id="45351"/>
    <lineage>
        <taxon>Eukaryota</taxon>
        <taxon>Metazoa</taxon>
        <taxon>Cnidaria</taxon>
        <taxon>Anthozoa</taxon>
        <taxon>Hexacorallia</taxon>
        <taxon>Actiniaria</taxon>
        <taxon>Edwardsiidae</taxon>
        <taxon>Nematostella</taxon>
    </lineage>
</organism>
<sequence>MESYLIQLLLIVAGSIAVLHADPDLSNPLNLPTKWSFEQKLSDDYVQGSIWPNPQAQKPDGKVFSLLPNKFSFSINGKTSDVLKAAVNRYMNLTFPDFTVTKKDDKLPFMEGAEVIVVDDYKPMDLTTDESYTLTVTAPQSSIYAYTVWGALRGLETFSQIVHQSEDGMYYAKGNKIEDYPRFHHRAFMIDTSRHYLKLSIIKKFLDAMSYAKFNVLHWHVVDDQSFPFQSQTFPSLSDQGSFNNKTHVYSPADVADIIDYARMRGIRVIPEFDTPGHTYSWRSIPNLLTKCCDAKGKPTGSLGPIDPTIDSNYDFLKAFFGEVAKRFPDQYIHLGGDEVGFGCWQSNPNITAWMEKMRFGTNYSKLEEYYETKLLNIIGGLGKQYIIWQEVVDNDVKVLPDTVVNVWKGGWPAELAKVTGAKKLKAILSSPWYLNYISYGIDWPNYYKVEPTDFEGTDQEKELVIGGTGCMWGEFVDGTNILARTWPRALAIAERLWSSKSTTDMTSAYARIWEHRCRYLLRGIPAEPAVEAKFCRKEWPIDE</sequence>
<dbReference type="GO" id="GO:0030203">
    <property type="term" value="P:glycosaminoglycan metabolic process"/>
    <property type="evidence" value="ECO:0000318"/>
    <property type="project" value="GO_Central"/>
</dbReference>
<dbReference type="InParanoid" id="A7RET7"/>
<dbReference type="EMBL" id="DS469507">
    <property type="protein sequence ID" value="EDO49845.1"/>
    <property type="molecule type" value="Genomic_DNA"/>
</dbReference>
<dbReference type="KEGG" id="nve:5522154"/>
<dbReference type="Pfam" id="PF00728">
    <property type="entry name" value="Glyco_hydro_20"/>
    <property type="match status" value="1"/>
</dbReference>
<dbReference type="OMA" id="HATDTQS"/>
<comment type="similarity">
    <text evidence="2 7">Belongs to the glycosyl hydrolase 20 family.</text>
</comment>
<protein>
    <recommendedName>
        <fullName evidence="7">Beta-hexosaminidase</fullName>
        <ecNumber evidence="7">3.2.1.52</ecNumber>
    </recommendedName>
</protein>
<dbReference type="Gene3D" id="3.20.20.80">
    <property type="entry name" value="Glycosidases"/>
    <property type="match status" value="1"/>
</dbReference>
<dbReference type="PIRSF" id="PIRSF001093">
    <property type="entry name" value="B-hxosamndse_ab_euk"/>
    <property type="match status" value="1"/>
</dbReference>
<dbReference type="OrthoDB" id="428480at2759"/>
<dbReference type="InterPro" id="IPR029019">
    <property type="entry name" value="HEX_eukaryotic_N"/>
</dbReference>
<evidence type="ECO:0000256" key="9">
    <source>
        <dbReference type="SAM" id="SignalP"/>
    </source>
</evidence>
<keyword evidence="13" id="KW-1185">Reference proteome</keyword>
<feature type="chain" id="PRO_5002713426" description="Beta-hexosaminidase" evidence="9">
    <location>
        <begin position="22"/>
        <end position="544"/>
    </location>
</feature>
<evidence type="ECO:0000256" key="3">
    <source>
        <dbReference type="ARBA" id="ARBA00022729"/>
    </source>
</evidence>
<dbReference type="GO" id="GO:0005764">
    <property type="term" value="C:lysosome"/>
    <property type="evidence" value="ECO:0000318"/>
    <property type="project" value="GO_Central"/>
</dbReference>
<keyword evidence="6 7" id="KW-0326">Glycosidase</keyword>
<dbReference type="InterPro" id="IPR029018">
    <property type="entry name" value="Hex-like_dom2"/>
</dbReference>
<keyword evidence="5" id="KW-0325">Glycoprotein</keyword>
<feature type="domain" description="Glycoside hydrolase family 20 catalytic" evidence="10">
    <location>
        <begin position="183"/>
        <end position="500"/>
    </location>
</feature>
<dbReference type="AlphaFoldDB" id="A7RET7"/>
<dbReference type="PANTHER" id="PTHR22600:SF21">
    <property type="entry name" value="BETA-HEXOSAMINIDASE A"/>
    <property type="match status" value="1"/>
</dbReference>